<dbReference type="RefSeq" id="WP_344376085.1">
    <property type="nucleotide sequence ID" value="NZ_BAAAPW010000005.1"/>
</dbReference>
<keyword evidence="2" id="KW-1185">Reference proteome</keyword>
<dbReference type="EMBL" id="BAAAPW010000005">
    <property type="protein sequence ID" value="GAA2041685.1"/>
    <property type="molecule type" value="Genomic_DNA"/>
</dbReference>
<dbReference type="Proteomes" id="UP001501196">
    <property type="component" value="Unassembled WGS sequence"/>
</dbReference>
<evidence type="ECO:0000313" key="1">
    <source>
        <dbReference type="EMBL" id="GAA2041685.1"/>
    </source>
</evidence>
<gene>
    <name evidence="1" type="ORF">GCM10009819_29670</name>
</gene>
<protein>
    <recommendedName>
        <fullName evidence="3">Nucleotidyl transferase</fullName>
    </recommendedName>
</protein>
<evidence type="ECO:0000313" key="2">
    <source>
        <dbReference type="Proteomes" id="UP001501196"/>
    </source>
</evidence>
<evidence type="ECO:0008006" key="3">
    <source>
        <dbReference type="Google" id="ProtNLM"/>
    </source>
</evidence>
<name>A0ABN2UQS7_9MICO</name>
<accession>A0ABN2UQS7</accession>
<organism evidence="1 2">
    <name type="scientific">Agromyces tropicus</name>
    <dbReference type="NCBI Taxonomy" id="555371"/>
    <lineage>
        <taxon>Bacteria</taxon>
        <taxon>Bacillati</taxon>
        <taxon>Actinomycetota</taxon>
        <taxon>Actinomycetes</taxon>
        <taxon>Micrococcales</taxon>
        <taxon>Microbacteriaceae</taxon>
        <taxon>Agromyces</taxon>
    </lineage>
</organism>
<reference evidence="1 2" key="1">
    <citation type="journal article" date="2019" name="Int. J. Syst. Evol. Microbiol.">
        <title>The Global Catalogue of Microorganisms (GCM) 10K type strain sequencing project: providing services to taxonomists for standard genome sequencing and annotation.</title>
        <authorList>
            <consortium name="The Broad Institute Genomics Platform"/>
            <consortium name="The Broad Institute Genome Sequencing Center for Infectious Disease"/>
            <person name="Wu L."/>
            <person name="Ma J."/>
        </authorList>
    </citation>
    <scope>NUCLEOTIDE SEQUENCE [LARGE SCALE GENOMIC DNA]</scope>
    <source>
        <strain evidence="1 2">JCM 15672</strain>
    </source>
</reference>
<proteinExistence type="predicted"/>
<sequence>MTDLTRDDMIDGLRELVRELHARGERGGVSIIGGAAMLLRYYGERRVTPDIDAKLHPAGPALEIAVEIARRRGWDDDWLNAKAATFIPIAIDVDWEPLYDDDDVSVWVISPEALLAMKIRASRPTRDDADIAVLLALTGIRSVDEAEALYERYYPGELPKDAAYLMIEDIFAAGLPEPPPAPPRPDLSPGA</sequence>
<comment type="caution">
    <text evidence="1">The sequence shown here is derived from an EMBL/GenBank/DDBJ whole genome shotgun (WGS) entry which is preliminary data.</text>
</comment>